<protein>
    <submittedName>
        <fullName evidence="3">Glycosyl transferase, group 1</fullName>
    </submittedName>
</protein>
<dbReference type="EMBL" id="CP001147">
    <property type="protein sequence ID" value="ACI21810.1"/>
    <property type="molecule type" value="Genomic_DNA"/>
</dbReference>
<organism evidence="3 4">
    <name type="scientific">Thermodesulfovibrio yellowstonii (strain ATCC 51303 / DSM 11347 / YP87)</name>
    <dbReference type="NCBI Taxonomy" id="289376"/>
    <lineage>
        <taxon>Bacteria</taxon>
        <taxon>Pseudomonadati</taxon>
        <taxon>Nitrospirota</taxon>
        <taxon>Thermodesulfovibrionia</taxon>
        <taxon>Thermodesulfovibrionales</taxon>
        <taxon>Thermodesulfovibrionaceae</taxon>
        <taxon>Thermodesulfovibrio</taxon>
    </lineage>
</organism>
<dbReference type="eggNOG" id="COG0438">
    <property type="taxonomic scope" value="Bacteria"/>
</dbReference>
<evidence type="ECO:0000313" key="3">
    <source>
        <dbReference type="EMBL" id="ACI21810.1"/>
    </source>
</evidence>
<dbReference type="InterPro" id="IPR028098">
    <property type="entry name" value="Glyco_trans_4-like_N"/>
</dbReference>
<dbReference type="CAZy" id="GT4">
    <property type="family name" value="Glycosyltransferase Family 4"/>
</dbReference>
<evidence type="ECO:0000313" key="4">
    <source>
        <dbReference type="Proteomes" id="UP000000718"/>
    </source>
</evidence>
<evidence type="ECO:0000259" key="1">
    <source>
        <dbReference type="Pfam" id="PF00534"/>
    </source>
</evidence>
<dbReference type="Proteomes" id="UP000000718">
    <property type="component" value="Chromosome"/>
</dbReference>
<sequence>MTIKVLHTESSPGWGGQENRILNECIGIQKLGAKVFILCQPESGLAKKAQDAGIEVFMHPMRKSYDIKAIYYTARLIHKLNIDVVNTHSGKDTYIAGFARKLSKKHPLIVRTRHLALPITSTFSYKYLSDIIVTVSEYVRNYLISRGIKPEKVFTVPTGIDIEKFNPDKVKASLREKLGLSKNTPLIGTVAVLRKKKGHHILLEAIPEVLREIPEAIFVFVGDGPQRKNIEEKIKQYGLSKNVIMLGHRNDIPQILNSIDLFILPTLQEALGTSFLEAMAMGKPVIGSDVDGVREVIDNGVNGYLVSPNEPRLLASKILEILKEPNLAYKMGQAGRKKVENKYTLEHMCKSMLDLYLQYSNKTL</sequence>
<dbReference type="STRING" id="289376.THEYE_A0425"/>
<feature type="domain" description="Glycosyl transferase family 1" evidence="1">
    <location>
        <begin position="172"/>
        <end position="337"/>
    </location>
</feature>
<dbReference type="PATRIC" id="fig|289376.4.peg.421"/>
<proteinExistence type="predicted"/>
<dbReference type="EnsemblBacteria" id="ACI21810">
    <property type="protein sequence ID" value="ACI21810"/>
    <property type="gene ID" value="THEYE_A0425"/>
</dbReference>
<accession>B5YJ57</accession>
<dbReference type="CDD" id="cd03801">
    <property type="entry name" value="GT4_PimA-like"/>
    <property type="match status" value="1"/>
</dbReference>
<dbReference type="Pfam" id="PF13439">
    <property type="entry name" value="Glyco_transf_4"/>
    <property type="match status" value="1"/>
</dbReference>
<dbReference type="Pfam" id="PF00534">
    <property type="entry name" value="Glycos_transf_1"/>
    <property type="match status" value="1"/>
</dbReference>
<dbReference type="SUPFAM" id="SSF53756">
    <property type="entry name" value="UDP-Glycosyltransferase/glycogen phosphorylase"/>
    <property type="match status" value="1"/>
</dbReference>
<dbReference type="GO" id="GO:0016757">
    <property type="term" value="F:glycosyltransferase activity"/>
    <property type="evidence" value="ECO:0000318"/>
    <property type="project" value="GO_Central"/>
</dbReference>
<name>B5YJ57_THEYD</name>
<reference evidence="3 4" key="2">
    <citation type="journal article" date="2015" name="Genome Announc.">
        <title>Genome Sequence of the Sulfate-Reducing Thermophilic Bacterium Thermodesulfovibrio yellowstonii Strain DSM 11347T (Phylum Nitrospirae).</title>
        <authorList>
            <person name="Bhatnagar S."/>
            <person name="Badger J.H."/>
            <person name="Madupu R."/>
            <person name="Khouri H.M."/>
            <person name="O'Connor E.M."/>
            <person name="Robb F.T."/>
            <person name="Ward N.L."/>
            <person name="Eisen J.A."/>
        </authorList>
    </citation>
    <scope>NUCLEOTIDE SEQUENCE [LARGE SCALE GENOMIC DNA]</scope>
    <source>
        <strain evidence="4">ATCC 51303 / DSM 11347 / YP87</strain>
    </source>
</reference>
<dbReference type="Gene3D" id="3.40.50.2000">
    <property type="entry name" value="Glycogen Phosphorylase B"/>
    <property type="match status" value="2"/>
</dbReference>
<keyword evidence="4" id="KW-1185">Reference proteome</keyword>
<dbReference type="HOGENOM" id="CLU_009583_0_4_0"/>
<evidence type="ECO:0000259" key="2">
    <source>
        <dbReference type="Pfam" id="PF13439"/>
    </source>
</evidence>
<dbReference type="PANTHER" id="PTHR12526:SF638">
    <property type="entry name" value="SPORE COAT PROTEIN SA"/>
    <property type="match status" value="1"/>
</dbReference>
<dbReference type="OrthoDB" id="5490278at2"/>
<feature type="domain" description="Glycosyltransferase subfamily 4-like N-terminal" evidence="2">
    <location>
        <begin position="14"/>
        <end position="163"/>
    </location>
</feature>
<dbReference type="InParanoid" id="B5YJ57"/>
<dbReference type="PANTHER" id="PTHR12526">
    <property type="entry name" value="GLYCOSYLTRANSFERASE"/>
    <property type="match status" value="1"/>
</dbReference>
<keyword evidence="3" id="KW-0808">Transferase</keyword>
<dbReference type="KEGG" id="tye:THEYE_A0425"/>
<reference evidence="4" key="1">
    <citation type="submission" date="2008-08" db="EMBL/GenBank/DDBJ databases">
        <title>The complete genome sequence of Thermodesulfovibrio yellowstonii strain ATCC 51303 / DSM 11347 / YP87.</title>
        <authorList>
            <person name="Dodson R.J."/>
            <person name="Durkin A.S."/>
            <person name="Wu M."/>
            <person name="Eisen J."/>
            <person name="Sutton G."/>
        </authorList>
    </citation>
    <scope>NUCLEOTIDE SEQUENCE [LARGE SCALE GENOMIC DNA]</scope>
    <source>
        <strain evidence="4">ATCC 51303 / DSM 11347 / YP87</strain>
    </source>
</reference>
<dbReference type="FunCoup" id="B5YJ57">
    <property type="interactions" value="239"/>
</dbReference>
<dbReference type="RefSeq" id="WP_012546515.1">
    <property type="nucleotide sequence ID" value="NC_011296.1"/>
</dbReference>
<dbReference type="AlphaFoldDB" id="B5YJ57"/>
<gene>
    <name evidence="3" type="ordered locus">THEYE_A0425</name>
</gene>
<dbReference type="InterPro" id="IPR001296">
    <property type="entry name" value="Glyco_trans_1"/>
</dbReference>